<evidence type="ECO:0000259" key="2">
    <source>
        <dbReference type="PROSITE" id="PS50850"/>
    </source>
</evidence>
<organism evidence="3 4">
    <name type="scientific">Haloferax elongans ATCC BAA-1513</name>
    <dbReference type="NCBI Taxonomy" id="1230453"/>
    <lineage>
        <taxon>Archaea</taxon>
        <taxon>Methanobacteriati</taxon>
        <taxon>Methanobacteriota</taxon>
        <taxon>Stenosarchaea group</taxon>
        <taxon>Halobacteria</taxon>
        <taxon>Halobacteriales</taxon>
        <taxon>Haloferacaceae</taxon>
        <taxon>Haloferax</taxon>
    </lineage>
</organism>
<keyword evidence="3" id="KW-0813">Transport</keyword>
<proteinExistence type="predicted"/>
<feature type="transmembrane region" description="Helical" evidence="1">
    <location>
        <begin position="209"/>
        <end position="227"/>
    </location>
</feature>
<gene>
    <name evidence="3" type="ORF">C453_13331</name>
</gene>
<dbReference type="STRING" id="1230453.C453_13331"/>
<dbReference type="EMBL" id="AOLK01000021">
    <property type="protein sequence ID" value="ELZ82992.1"/>
    <property type="molecule type" value="Genomic_DNA"/>
</dbReference>
<dbReference type="Proteomes" id="UP000011612">
    <property type="component" value="Unassembled WGS sequence"/>
</dbReference>
<feature type="transmembrane region" description="Helical" evidence="1">
    <location>
        <begin position="268"/>
        <end position="288"/>
    </location>
</feature>
<feature type="transmembrane region" description="Helical" evidence="1">
    <location>
        <begin position="451"/>
        <end position="472"/>
    </location>
</feature>
<dbReference type="SUPFAM" id="SSF103473">
    <property type="entry name" value="MFS general substrate transporter"/>
    <property type="match status" value="1"/>
</dbReference>
<name>M0HH02_HALEO</name>
<dbReference type="PANTHER" id="PTHR23518:SF2">
    <property type="entry name" value="MAJOR FACILITATOR SUPERFAMILY TRANSPORTER"/>
    <property type="match status" value="1"/>
</dbReference>
<dbReference type="PANTHER" id="PTHR23518">
    <property type="entry name" value="C-METHYLTRANSFERASE"/>
    <property type="match status" value="1"/>
</dbReference>
<dbReference type="AlphaFoldDB" id="M0HH02"/>
<feature type="transmembrane region" description="Helical" evidence="1">
    <location>
        <begin position="49"/>
        <end position="75"/>
    </location>
</feature>
<evidence type="ECO:0000313" key="3">
    <source>
        <dbReference type="EMBL" id="ELZ82992.1"/>
    </source>
</evidence>
<dbReference type="PROSITE" id="PS50850">
    <property type="entry name" value="MFS"/>
    <property type="match status" value="1"/>
</dbReference>
<evidence type="ECO:0000313" key="4">
    <source>
        <dbReference type="Proteomes" id="UP000011612"/>
    </source>
</evidence>
<reference evidence="3 4" key="1">
    <citation type="journal article" date="2014" name="PLoS Genet.">
        <title>Phylogenetically driven sequencing of extremely halophilic archaea reveals strategies for static and dynamic osmo-response.</title>
        <authorList>
            <person name="Becker E.A."/>
            <person name="Seitzer P.M."/>
            <person name="Tritt A."/>
            <person name="Larsen D."/>
            <person name="Krusor M."/>
            <person name="Yao A.I."/>
            <person name="Wu D."/>
            <person name="Madern D."/>
            <person name="Eisen J.A."/>
            <person name="Darling A.E."/>
            <person name="Facciotti M.T."/>
        </authorList>
    </citation>
    <scope>NUCLEOTIDE SEQUENCE [LARGE SCALE GENOMIC DNA]</scope>
    <source>
        <strain evidence="3 4">ATCC BAA-1513</strain>
    </source>
</reference>
<keyword evidence="1" id="KW-0472">Membrane</keyword>
<protein>
    <submittedName>
        <fullName evidence="3">Putative sugar transporter</fullName>
    </submittedName>
</protein>
<dbReference type="InterPro" id="IPR036259">
    <property type="entry name" value="MFS_trans_sf"/>
</dbReference>
<dbReference type="Pfam" id="PF07690">
    <property type="entry name" value="MFS_1"/>
    <property type="match status" value="1"/>
</dbReference>
<comment type="caution">
    <text evidence="3">The sequence shown here is derived from an EMBL/GenBank/DDBJ whole genome shotgun (WGS) entry which is preliminary data.</text>
</comment>
<feature type="transmembrane region" description="Helical" evidence="1">
    <location>
        <begin position="427"/>
        <end position="445"/>
    </location>
</feature>
<dbReference type="PATRIC" id="fig|1230453.4.peg.2640"/>
<keyword evidence="1" id="KW-1133">Transmembrane helix</keyword>
<feature type="transmembrane region" description="Helical" evidence="1">
    <location>
        <begin position="388"/>
        <end position="406"/>
    </location>
</feature>
<feature type="transmembrane region" description="Helical" evidence="1">
    <location>
        <begin position="333"/>
        <end position="350"/>
    </location>
</feature>
<dbReference type="InterPro" id="IPR011701">
    <property type="entry name" value="MFS"/>
</dbReference>
<feature type="transmembrane region" description="Helical" evidence="1">
    <location>
        <begin position="362"/>
        <end position="382"/>
    </location>
</feature>
<keyword evidence="4" id="KW-1185">Reference proteome</keyword>
<feature type="transmembrane region" description="Helical" evidence="1">
    <location>
        <begin position="95"/>
        <end position="117"/>
    </location>
</feature>
<accession>M0HH02</accession>
<keyword evidence="3" id="KW-0762">Sugar transport</keyword>
<dbReference type="InterPro" id="IPR020846">
    <property type="entry name" value="MFS_dom"/>
</dbReference>
<keyword evidence="1" id="KW-0812">Transmembrane</keyword>
<dbReference type="Gene3D" id="1.20.1250.20">
    <property type="entry name" value="MFS general substrate transporter like domains"/>
    <property type="match status" value="2"/>
</dbReference>
<feature type="domain" description="Major facilitator superfamily (MFS) profile" evidence="2">
    <location>
        <begin position="50"/>
        <end position="476"/>
    </location>
</feature>
<sequence>MLREFLVARTVCHSNSLPLTLSARSLPRLHMIIRVGLVRERVNRNDRAIVALVMLAHGMVHTYELSIPIFVSIWLSEYTTVELGLAAVPVTTASLGVMVGLGFALFGLGALPGGVLVDRVGSKRLIVACLAGMSASFVLLAAAPNLVVVALALILWGAAASVYHPAGLRLISTGVEERGTGFAYHGIAGNLGIGFGPFLTALLLLFFDWQLVAGVLAIPALVAAVFATRADFEEQAAVTAADGGAGTSADKSSTGVSSLGEFFTESRALFASGFALVFAVVMFSGLYYRGVTTFLPDLIDSVLDIDPVPLSALLPTALVPGSAAGAPTLELELYVYAGLLTIGVVGQYVGGKLTDRIPTERGLVVGFAALAVVAVAFLPVASLGVAPLLAICALLGFFLFMVQPFYQATVAEYTPAGLRGLSYGFTYLGVFGVGALGGAIAGFVLDVANSTTLFLVLAGFAAAASLLGVTLLRKRATPA</sequence>
<dbReference type="GO" id="GO:0022857">
    <property type="term" value="F:transmembrane transporter activity"/>
    <property type="evidence" value="ECO:0007669"/>
    <property type="project" value="InterPro"/>
</dbReference>
<evidence type="ECO:0000256" key="1">
    <source>
        <dbReference type="SAM" id="Phobius"/>
    </source>
</evidence>